<proteinExistence type="predicted"/>
<keyword evidence="2" id="KW-1185">Reference proteome</keyword>
<sequence>MNNEAQNPLYSAPAVRERIDARSVFHFYMDHHNDNPNDFTFDIPARSTTDLLGTGDRYRLAMLELQRHISNYGPITKCWLFCIVSLPDWNYVIRLPVENENENEVVTEAEYVEDDDQDENQFETLSTVANSRFVLAIGNVTLEPMNDLPICTNDNLTSFKERHTYWI</sequence>
<dbReference type="EMBL" id="BSXS01000727">
    <property type="protein sequence ID" value="GME73656.1"/>
    <property type="molecule type" value="Genomic_DNA"/>
</dbReference>
<evidence type="ECO:0000313" key="1">
    <source>
        <dbReference type="EMBL" id="GME73656.1"/>
    </source>
</evidence>
<dbReference type="Proteomes" id="UP001165064">
    <property type="component" value="Unassembled WGS sequence"/>
</dbReference>
<comment type="caution">
    <text evidence="1">The sequence shown here is derived from an EMBL/GenBank/DDBJ whole genome shotgun (WGS) entry which is preliminary data.</text>
</comment>
<name>A0ACB5SUS6_AMBMO</name>
<organism evidence="1 2">
    <name type="scientific">Ambrosiozyma monospora</name>
    <name type="common">Yeast</name>
    <name type="synonym">Endomycopsis monosporus</name>
    <dbReference type="NCBI Taxonomy" id="43982"/>
    <lineage>
        <taxon>Eukaryota</taxon>
        <taxon>Fungi</taxon>
        <taxon>Dikarya</taxon>
        <taxon>Ascomycota</taxon>
        <taxon>Saccharomycotina</taxon>
        <taxon>Pichiomycetes</taxon>
        <taxon>Pichiales</taxon>
        <taxon>Pichiaceae</taxon>
        <taxon>Ambrosiozyma</taxon>
    </lineage>
</organism>
<gene>
    <name evidence="1" type="ORF">Amon02_000148200</name>
</gene>
<evidence type="ECO:0000313" key="2">
    <source>
        <dbReference type="Proteomes" id="UP001165064"/>
    </source>
</evidence>
<protein>
    <submittedName>
        <fullName evidence="1">Unnamed protein product</fullName>
    </submittedName>
</protein>
<reference evidence="1" key="1">
    <citation type="submission" date="2023-04" db="EMBL/GenBank/DDBJ databases">
        <title>Ambrosiozyma monospora NBRC 10751.</title>
        <authorList>
            <person name="Ichikawa N."/>
            <person name="Sato H."/>
            <person name="Tonouchi N."/>
        </authorList>
    </citation>
    <scope>NUCLEOTIDE SEQUENCE</scope>
    <source>
        <strain evidence="1">NBRC 10751</strain>
    </source>
</reference>
<accession>A0ACB5SUS6</accession>